<dbReference type="InterPro" id="IPR045518">
    <property type="entry name" value="2EXR"/>
</dbReference>
<evidence type="ECO:0000313" key="2">
    <source>
        <dbReference type="EMBL" id="KAH7248321.1"/>
    </source>
</evidence>
<dbReference type="OrthoDB" id="4969633at2759"/>
<feature type="domain" description="2EXR" evidence="1">
    <location>
        <begin position="9"/>
        <end position="80"/>
    </location>
</feature>
<accession>A0A9P9K8Q4</accession>
<reference evidence="2" key="1">
    <citation type="journal article" date="2021" name="Nat. Commun.">
        <title>Genetic determinants of endophytism in the Arabidopsis root mycobiome.</title>
        <authorList>
            <person name="Mesny F."/>
            <person name="Miyauchi S."/>
            <person name="Thiergart T."/>
            <person name="Pickel B."/>
            <person name="Atanasova L."/>
            <person name="Karlsson M."/>
            <person name="Huettel B."/>
            <person name="Barry K.W."/>
            <person name="Haridas S."/>
            <person name="Chen C."/>
            <person name="Bauer D."/>
            <person name="Andreopoulos W."/>
            <person name="Pangilinan J."/>
            <person name="LaButti K."/>
            <person name="Riley R."/>
            <person name="Lipzen A."/>
            <person name="Clum A."/>
            <person name="Drula E."/>
            <person name="Henrissat B."/>
            <person name="Kohler A."/>
            <person name="Grigoriev I.V."/>
            <person name="Martin F.M."/>
            <person name="Hacquard S."/>
        </authorList>
    </citation>
    <scope>NUCLEOTIDE SEQUENCE</scope>
    <source>
        <strain evidence="2">FSSC 5 MPI-SDFR-AT-0091</strain>
    </source>
</reference>
<name>A0A9P9K8Q4_FUSSL</name>
<evidence type="ECO:0000259" key="1">
    <source>
        <dbReference type="Pfam" id="PF20150"/>
    </source>
</evidence>
<dbReference type="AlphaFoldDB" id="A0A9P9K8Q4"/>
<proteinExistence type="predicted"/>
<sequence>MVASNVPSFRLFGILPAELRLQIWRMAFDNLGAAVSVCQFEGNQLKMSLAYGHGGGRDPAFASACREARREWLRLTRRDKLHLNNHVYLPRTVLFLDASFNPSNHCKELADVAEHVALDILECSDILETFEALASFPRLRTIIIPVPYRTLSDEEIRQWQEDVKAEPDLLERIAVLADEPSLDGEWGEETYIGWLVRHHLSGQGVREFYSGQDSPRIKLLVDESAIGSWQRDGEGESWSLVFY</sequence>
<dbReference type="Proteomes" id="UP000736672">
    <property type="component" value="Unassembled WGS sequence"/>
</dbReference>
<keyword evidence="3" id="KW-1185">Reference proteome</keyword>
<gene>
    <name evidence="2" type="ORF">B0J15DRAFT_527533</name>
</gene>
<protein>
    <recommendedName>
        <fullName evidence="1">2EXR domain-containing protein</fullName>
    </recommendedName>
</protein>
<comment type="caution">
    <text evidence="2">The sequence shown here is derived from an EMBL/GenBank/DDBJ whole genome shotgun (WGS) entry which is preliminary data.</text>
</comment>
<dbReference type="Pfam" id="PF20150">
    <property type="entry name" value="2EXR"/>
    <property type="match status" value="1"/>
</dbReference>
<organism evidence="2 3">
    <name type="scientific">Fusarium solani</name>
    <name type="common">Filamentous fungus</name>
    <dbReference type="NCBI Taxonomy" id="169388"/>
    <lineage>
        <taxon>Eukaryota</taxon>
        <taxon>Fungi</taxon>
        <taxon>Dikarya</taxon>
        <taxon>Ascomycota</taxon>
        <taxon>Pezizomycotina</taxon>
        <taxon>Sordariomycetes</taxon>
        <taxon>Hypocreomycetidae</taxon>
        <taxon>Hypocreales</taxon>
        <taxon>Nectriaceae</taxon>
        <taxon>Fusarium</taxon>
        <taxon>Fusarium solani species complex</taxon>
    </lineage>
</organism>
<dbReference type="EMBL" id="JAGTJS010000014">
    <property type="protein sequence ID" value="KAH7248321.1"/>
    <property type="molecule type" value="Genomic_DNA"/>
</dbReference>
<evidence type="ECO:0000313" key="3">
    <source>
        <dbReference type="Proteomes" id="UP000736672"/>
    </source>
</evidence>